<sequence length="165" mass="18126">MIIQKWDETDKNGTFSEEIINISEYIEKVDQQNNDISTYAMTVGSQNTSKGGYSYKYYSYDKRSYNWEVKTPKTSYYNFPEAHRKQSDINGFKSAVDSIVRSERLGGAAVGVSLMTAGVNLLYASGVGAALALVGGVGAAATAIISIDSHSKDANYYNTRLRNNS</sequence>
<protein>
    <submittedName>
        <fullName evidence="2">Uncharacterized protein</fullName>
    </submittedName>
</protein>
<dbReference type="AlphaFoldDB" id="A0A1U7M4U9"/>
<reference evidence="2 3" key="1">
    <citation type="submission" date="2016-02" db="EMBL/GenBank/DDBJ databases">
        <title>Genome sequence of Tissierella creatinophila DSM 6911.</title>
        <authorList>
            <person name="Poehlein A."/>
            <person name="Daniel R."/>
        </authorList>
    </citation>
    <scope>NUCLEOTIDE SEQUENCE [LARGE SCALE GENOMIC DNA]</scope>
    <source>
        <strain evidence="2 3">DSM 6911</strain>
    </source>
</reference>
<proteinExistence type="predicted"/>
<dbReference type="Proteomes" id="UP000186112">
    <property type="component" value="Unassembled WGS sequence"/>
</dbReference>
<organism evidence="2 3">
    <name type="scientific">Tissierella creatinophila DSM 6911</name>
    <dbReference type="NCBI Taxonomy" id="1123403"/>
    <lineage>
        <taxon>Bacteria</taxon>
        <taxon>Bacillati</taxon>
        <taxon>Bacillota</taxon>
        <taxon>Tissierellia</taxon>
        <taxon>Tissierellales</taxon>
        <taxon>Tissierellaceae</taxon>
        <taxon>Tissierella</taxon>
    </lineage>
</organism>
<evidence type="ECO:0000313" key="2">
    <source>
        <dbReference type="EMBL" id="OLS02218.1"/>
    </source>
</evidence>
<keyword evidence="1" id="KW-0812">Transmembrane</keyword>
<keyword evidence="3" id="KW-1185">Reference proteome</keyword>
<keyword evidence="1" id="KW-1133">Transmembrane helix</keyword>
<gene>
    <name evidence="2" type="ORF">TICRE_18220</name>
</gene>
<feature type="transmembrane region" description="Helical" evidence="1">
    <location>
        <begin position="129"/>
        <end position="147"/>
    </location>
</feature>
<evidence type="ECO:0000256" key="1">
    <source>
        <dbReference type="SAM" id="Phobius"/>
    </source>
</evidence>
<dbReference type="NCBIfam" id="NF035925">
    <property type="entry name" value="Geo26A_fam"/>
    <property type="match status" value="1"/>
</dbReference>
<name>A0A1U7M4U9_TISCR</name>
<keyword evidence="1" id="KW-0472">Membrane</keyword>
<comment type="caution">
    <text evidence="2">The sequence shown here is derived from an EMBL/GenBank/DDBJ whole genome shotgun (WGS) entry which is preliminary data.</text>
</comment>
<accession>A0A1U7M4U9</accession>
<evidence type="ECO:0000313" key="3">
    <source>
        <dbReference type="Proteomes" id="UP000186112"/>
    </source>
</evidence>
<dbReference type="EMBL" id="LTDM01000037">
    <property type="protein sequence ID" value="OLS02218.1"/>
    <property type="molecule type" value="Genomic_DNA"/>
</dbReference>